<accession>A0A934QG37</accession>
<organism evidence="6 7">
    <name type="scientific">Rhodovibrio salinarum</name>
    <dbReference type="NCBI Taxonomy" id="1087"/>
    <lineage>
        <taxon>Bacteria</taxon>
        <taxon>Pseudomonadati</taxon>
        <taxon>Pseudomonadota</taxon>
        <taxon>Alphaproteobacteria</taxon>
        <taxon>Rhodospirillales</taxon>
        <taxon>Rhodovibrionaceae</taxon>
        <taxon>Rhodovibrio</taxon>
    </lineage>
</organism>
<dbReference type="PRINTS" id="PR00990">
    <property type="entry name" value="RIBOKINASE"/>
</dbReference>
<dbReference type="PANTHER" id="PTHR10584">
    <property type="entry name" value="SUGAR KINASE"/>
    <property type="match status" value="1"/>
</dbReference>
<evidence type="ECO:0000256" key="4">
    <source>
        <dbReference type="RuleBase" id="RU003704"/>
    </source>
</evidence>
<evidence type="ECO:0000256" key="2">
    <source>
        <dbReference type="ARBA" id="ARBA00022679"/>
    </source>
</evidence>
<gene>
    <name evidence="6" type="ORF">CKO21_03020</name>
</gene>
<comment type="caution">
    <text evidence="6">The sequence shown here is derived from an EMBL/GenBank/DDBJ whole genome shotgun (WGS) entry which is preliminary data.</text>
</comment>
<proteinExistence type="inferred from homology"/>
<dbReference type="Proteomes" id="UP000778970">
    <property type="component" value="Unassembled WGS sequence"/>
</dbReference>
<reference evidence="6" key="2">
    <citation type="journal article" date="2020" name="Microorganisms">
        <title>Osmotic Adaptation and Compatible Solute Biosynthesis of Phototrophic Bacteria as Revealed from Genome Analyses.</title>
        <authorList>
            <person name="Imhoff J.F."/>
            <person name="Rahn T."/>
            <person name="Kunzel S."/>
            <person name="Keller A."/>
            <person name="Neulinger S.C."/>
        </authorList>
    </citation>
    <scope>NUCLEOTIDE SEQUENCE</scope>
    <source>
        <strain evidence="6">DSM 9154</strain>
    </source>
</reference>
<dbReference type="PANTHER" id="PTHR10584:SF166">
    <property type="entry name" value="RIBOKINASE"/>
    <property type="match status" value="1"/>
</dbReference>
<dbReference type="EMBL" id="NRRE01000012">
    <property type="protein sequence ID" value="MBK1696214.1"/>
    <property type="molecule type" value="Genomic_DNA"/>
</dbReference>
<evidence type="ECO:0000259" key="5">
    <source>
        <dbReference type="Pfam" id="PF00294"/>
    </source>
</evidence>
<dbReference type="SUPFAM" id="SSF53613">
    <property type="entry name" value="Ribokinase-like"/>
    <property type="match status" value="1"/>
</dbReference>
<keyword evidence="2 4" id="KW-0808">Transferase</keyword>
<feature type="domain" description="Carbohydrate kinase PfkB" evidence="5">
    <location>
        <begin position="6"/>
        <end position="286"/>
    </location>
</feature>
<dbReference type="AlphaFoldDB" id="A0A934QG37"/>
<evidence type="ECO:0000256" key="1">
    <source>
        <dbReference type="ARBA" id="ARBA00010688"/>
    </source>
</evidence>
<protein>
    <submittedName>
        <fullName evidence="6">Carbohydrate kinase family protein</fullName>
    </submittedName>
</protein>
<reference evidence="6" key="1">
    <citation type="submission" date="2017-08" db="EMBL/GenBank/DDBJ databases">
        <authorList>
            <person name="Imhoff J.F."/>
            <person name="Rahn T."/>
            <person name="Kuenzel S."/>
            <person name="Neulinger S.C."/>
        </authorList>
    </citation>
    <scope>NUCLEOTIDE SEQUENCE</scope>
    <source>
        <strain evidence="6">DSM 9154</strain>
    </source>
</reference>
<dbReference type="InterPro" id="IPR002173">
    <property type="entry name" value="Carboh/pur_kinase_PfkB_CS"/>
</dbReference>
<dbReference type="RefSeq" id="WP_027289816.1">
    <property type="nucleotide sequence ID" value="NZ_NRRE01000012.1"/>
</dbReference>
<keyword evidence="7" id="KW-1185">Reference proteome</keyword>
<name>A0A934QG37_9PROT</name>
<evidence type="ECO:0000313" key="7">
    <source>
        <dbReference type="Proteomes" id="UP000778970"/>
    </source>
</evidence>
<dbReference type="InterPro" id="IPR011611">
    <property type="entry name" value="PfkB_dom"/>
</dbReference>
<dbReference type="InterPro" id="IPR002139">
    <property type="entry name" value="Ribo/fructo_kinase"/>
</dbReference>
<dbReference type="PROSITE" id="PS00584">
    <property type="entry name" value="PFKB_KINASES_2"/>
    <property type="match status" value="1"/>
</dbReference>
<dbReference type="InterPro" id="IPR029056">
    <property type="entry name" value="Ribokinase-like"/>
</dbReference>
<comment type="similarity">
    <text evidence="1 4">Belongs to the carbohydrate kinase PfkB family.</text>
</comment>
<evidence type="ECO:0000256" key="3">
    <source>
        <dbReference type="ARBA" id="ARBA00022777"/>
    </source>
</evidence>
<dbReference type="Pfam" id="PF00294">
    <property type="entry name" value="PfkB"/>
    <property type="match status" value="1"/>
</dbReference>
<dbReference type="Gene3D" id="3.40.1190.20">
    <property type="match status" value="1"/>
</dbReference>
<evidence type="ECO:0000313" key="6">
    <source>
        <dbReference type="EMBL" id="MBK1696214.1"/>
    </source>
</evidence>
<sequence length="304" mass="31805">MSDPVLLCIGDIDRDVMISVPSLPTFDGKVSGRPLGEWPGGMAANVAMAATRLDTRTRLLGVVGEDATGERILAGLDRAGIDVSPCRLLPDSETFTSLVFLTDSGEKALVRVETPAFMPDPADITPEVMAGASYVHISYGAPALANAVVEAAERVGVPVSMDLELADLPSDRTDLARLLPRLDLLFVNRAMREALDDLRTPRPDGPALVTTLGAQGARYEDADGAVHQRGIATTPKDTTGAGDCFAGAFLSARMSGESPKTCLMFANAAAALSTQAYGAQAALPTRTDVAAVLARQHADTNTIT</sequence>
<keyword evidence="3 4" id="KW-0418">Kinase</keyword>
<dbReference type="GO" id="GO:0016301">
    <property type="term" value="F:kinase activity"/>
    <property type="evidence" value="ECO:0007669"/>
    <property type="project" value="UniProtKB-KW"/>
</dbReference>
<dbReference type="GO" id="GO:0006796">
    <property type="term" value="P:phosphate-containing compound metabolic process"/>
    <property type="evidence" value="ECO:0007669"/>
    <property type="project" value="UniProtKB-ARBA"/>
</dbReference>